<reference evidence="1" key="1">
    <citation type="submission" date="2021-01" db="EMBL/GenBank/DDBJ databases">
        <authorList>
            <person name="Kaushik A."/>
        </authorList>
    </citation>
    <scope>NUCLEOTIDE SEQUENCE</scope>
    <source>
        <strain evidence="1">AG3-T5</strain>
    </source>
</reference>
<sequence>MTRHWNWFNADALGLLRSRGKYSSVLGALRDRVGERAIRNSLHNPLGMLKADAHNILGDYLTLIGEIGVPFDMDAKRSYGLNGNSKYVGNYTEQTRALDCSLNSADGNNVINWTLWTYAPDNTRLWDDGWNMEDLVLWSMCNANRDHGLQGFQIESSSANLFKTQAQDSPWRSESMLGTLRPTRADTTKTLMPILLIPSSEPAATSPTTLPIPSAAQSIMGALVDSDILTLQVEVSDGISPSGFLSSPD</sequence>
<proteinExistence type="predicted"/>
<accession>A0A8H3BH57</accession>
<protein>
    <recommendedName>
        <fullName evidence="3">Glycoside hydrolase family 5 protein</fullName>
    </recommendedName>
</protein>
<organism evidence="1 2">
    <name type="scientific">Rhizoctonia solani</name>
    <dbReference type="NCBI Taxonomy" id="456999"/>
    <lineage>
        <taxon>Eukaryota</taxon>
        <taxon>Fungi</taxon>
        <taxon>Dikarya</taxon>
        <taxon>Basidiomycota</taxon>
        <taxon>Agaricomycotina</taxon>
        <taxon>Agaricomycetes</taxon>
        <taxon>Cantharellales</taxon>
        <taxon>Ceratobasidiaceae</taxon>
        <taxon>Rhizoctonia</taxon>
    </lineage>
</organism>
<gene>
    <name evidence="1" type="ORF">RDB_LOCUS139241</name>
</gene>
<dbReference type="PANTHER" id="PTHR31308:SF6">
    <property type="entry name" value="GLYCOSIDE HYDROLASE FAMILY 5 C-TERMINAL DOMAIN-CONTAINING PROTEIN"/>
    <property type="match status" value="1"/>
</dbReference>
<comment type="caution">
    <text evidence="1">The sequence shown here is derived from an EMBL/GenBank/DDBJ whole genome shotgun (WGS) entry which is preliminary data.</text>
</comment>
<dbReference type="AlphaFoldDB" id="A0A8H3BH57"/>
<dbReference type="Proteomes" id="UP000663841">
    <property type="component" value="Unassembled WGS sequence"/>
</dbReference>
<dbReference type="EMBL" id="CAJMWW010000187">
    <property type="protein sequence ID" value="CAE6456062.1"/>
    <property type="molecule type" value="Genomic_DNA"/>
</dbReference>
<dbReference type="SUPFAM" id="SSF51445">
    <property type="entry name" value="(Trans)glycosidases"/>
    <property type="match status" value="1"/>
</dbReference>
<name>A0A8H3BH57_9AGAM</name>
<dbReference type="GO" id="GO:1904462">
    <property type="term" value="P:ergosteryl 3-beta-D-glucoside catabolic process"/>
    <property type="evidence" value="ECO:0007669"/>
    <property type="project" value="TreeGrafter"/>
</dbReference>
<dbReference type="PANTHER" id="PTHR31308">
    <property type="match status" value="1"/>
</dbReference>
<evidence type="ECO:0000313" key="2">
    <source>
        <dbReference type="Proteomes" id="UP000663841"/>
    </source>
</evidence>
<dbReference type="InterPro" id="IPR017853">
    <property type="entry name" value="GH"/>
</dbReference>
<evidence type="ECO:0008006" key="3">
    <source>
        <dbReference type="Google" id="ProtNLM"/>
    </source>
</evidence>
<dbReference type="GO" id="GO:0050295">
    <property type="term" value="F:steryl-beta-glucosidase activity"/>
    <property type="evidence" value="ECO:0007669"/>
    <property type="project" value="TreeGrafter"/>
</dbReference>
<evidence type="ECO:0000313" key="1">
    <source>
        <dbReference type="EMBL" id="CAE6456062.1"/>
    </source>
</evidence>
<dbReference type="InterPro" id="IPR052066">
    <property type="entry name" value="Glycosphingolipid_Hydrolases"/>
</dbReference>